<name>A0A183GTW0_HELPZ</name>
<evidence type="ECO:0000256" key="1">
    <source>
        <dbReference type="SAM" id="SignalP"/>
    </source>
</evidence>
<accession>A0A183GTW0</accession>
<evidence type="ECO:0000313" key="2">
    <source>
        <dbReference type="EMBL" id="VDP55830.1"/>
    </source>
</evidence>
<reference evidence="4" key="2">
    <citation type="submission" date="2019-09" db="UniProtKB">
        <authorList>
            <consortium name="WormBaseParasite"/>
        </authorList>
    </citation>
    <scope>IDENTIFICATION</scope>
</reference>
<evidence type="ECO:0000313" key="4">
    <source>
        <dbReference type="WBParaSite" id="HPBE_0002613001-mRNA-1"/>
    </source>
</evidence>
<dbReference type="Proteomes" id="UP000050761">
    <property type="component" value="Unassembled WGS sequence"/>
</dbReference>
<feature type="signal peptide" evidence="1">
    <location>
        <begin position="1"/>
        <end position="19"/>
    </location>
</feature>
<protein>
    <submittedName>
        <fullName evidence="4">Cystatin domain-containing protein</fullName>
    </submittedName>
</protein>
<dbReference type="WBParaSite" id="HPBE_0002613001-mRNA-1">
    <property type="protein sequence ID" value="HPBE_0002613001-mRNA-1"/>
    <property type="gene ID" value="HPBE_0002613001"/>
</dbReference>
<dbReference type="OrthoDB" id="5872262at2759"/>
<dbReference type="Pfam" id="PF17619">
    <property type="entry name" value="SCVP"/>
    <property type="match status" value="1"/>
</dbReference>
<proteinExistence type="predicted"/>
<reference evidence="2 3" key="1">
    <citation type="submission" date="2018-11" db="EMBL/GenBank/DDBJ databases">
        <authorList>
            <consortium name="Pathogen Informatics"/>
        </authorList>
    </citation>
    <scope>NUCLEOTIDE SEQUENCE [LARGE SCALE GENOMIC DNA]</scope>
</reference>
<sequence>MFTPLLLLAQVSAAMACAATVPPGAGARGGSGGSTPPASKVVKVTVVSTQKYDPITNHIYLKVFEAKFNAWVKKRGMGNGYGLSDESVVDSNGKFAVVYNFIGVTCGQVRPIMQELKRANSFVDHVNMKCPGRAEFNIY</sequence>
<keyword evidence="3" id="KW-1185">Reference proteome</keyword>
<organism evidence="3 4">
    <name type="scientific">Heligmosomoides polygyrus</name>
    <name type="common">Parasitic roundworm</name>
    <dbReference type="NCBI Taxonomy" id="6339"/>
    <lineage>
        <taxon>Eukaryota</taxon>
        <taxon>Metazoa</taxon>
        <taxon>Ecdysozoa</taxon>
        <taxon>Nematoda</taxon>
        <taxon>Chromadorea</taxon>
        <taxon>Rhabditida</taxon>
        <taxon>Rhabditina</taxon>
        <taxon>Rhabditomorpha</taxon>
        <taxon>Strongyloidea</taxon>
        <taxon>Heligmosomidae</taxon>
        <taxon>Heligmosomoides</taxon>
    </lineage>
</organism>
<dbReference type="AlphaFoldDB" id="A0A183GTW0"/>
<gene>
    <name evidence="2" type="ORF">HPBE_LOCUS26129</name>
</gene>
<dbReference type="EMBL" id="UZAH01039241">
    <property type="protein sequence ID" value="VDP55830.1"/>
    <property type="molecule type" value="Genomic_DNA"/>
</dbReference>
<dbReference type="InterPro" id="IPR035126">
    <property type="entry name" value="SCVP"/>
</dbReference>
<accession>A0A3P8EMT8</accession>
<evidence type="ECO:0000313" key="3">
    <source>
        <dbReference type="Proteomes" id="UP000050761"/>
    </source>
</evidence>
<feature type="chain" id="PRO_5044552261" evidence="1">
    <location>
        <begin position="20"/>
        <end position="139"/>
    </location>
</feature>
<keyword evidence="1" id="KW-0732">Signal</keyword>